<dbReference type="Pfam" id="PF03140">
    <property type="entry name" value="DUF247"/>
    <property type="match status" value="1"/>
</dbReference>
<dbReference type="InterPro" id="IPR004158">
    <property type="entry name" value="DUF247_pln"/>
</dbReference>
<dbReference type="PANTHER" id="PTHR31170:SF17">
    <property type="match status" value="1"/>
</dbReference>
<gene>
    <name evidence="1" type="ORF">SLEP1_g48911</name>
</gene>
<protein>
    <submittedName>
        <fullName evidence="1">Uncharacterized protein</fullName>
    </submittedName>
</protein>
<dbReference type="PANTHER" id="PTHR31170">
    <property type="entry name" value="BNAC04G53230D PROTEIN"/>
    <property type="match status" value="1"/>
</dbReference>
<dbReference type="EMBL" id="BPVZ01000149">
    <property type="protein sequence ID" value="GKV41369.1"/>
    <property type="molecule type" value="Genomic_DNA"/>
</dbReference>
<sequence length="272" mass="30246">MIANFNPFSSRTPVVSPGVTSFTLKAAADFFSSTLIPNFARSISRRKECRNMQIDNGEHALDLSHLDEEDVIISKGCIFRTPGMIKMQNEHAYTPYRFSFGPWHFGKAQLMSTAQEFKEAFLDGLIFCFPNSAAKMKELEEAIKEAHSKARECYEGEDVYELEGDQDIQEGVMDAAKENFEKILLLDGCFIIELFRKFAKGVAKREDESTLLKGVSESENTLVGLAIGFLGSAFSQDLSHQIPPELLSSGLKIVHLIDLARRCLGSSKGGKT</sequence>
<accession>A0AAV5LW92</accession>
<keyword evidence="2" id="KW-1185">Reference proteome</keyword>
<name>A0AAV5LW92_9ROSI</name>
<evidence type="ECO:0000313" key="2">
    <source>
        <dbReference type="Proteomes" id="UP001054252"/>
    </source>
</evidence>
<comment type="caution">
    <text evidence="1">The sequence shown here is derived from an EMBL/GenBank/DDBJ whole genome shotgun (WGS) entry which is preliminary data.</text>
</comment>
<dbReference type="Proteomes" id="UP001054252">
    <property type="component" value="Unassembled WGS sequence"/>
</dbReference>
<proteinExistence type="predicted"/>
<reference evidence="1 2" key="1">
    <citation type="journal article" date="2021" name="Commun. Biol.">
        <title>The genome of Shorea leprosula (Dipterocarpaceae) highlights the ecological relevance of drought in aseasonal tropical rainforests.</title>
        <authorList>
            <person name="Ng K.K.S."/>
            <person name="Kobayashi M.J."/>
            <person name="Fawcett J.A."/>
            <person name="Hatakeyama M."/>
            <person name="Paape T."/>
            <person name="Ng C.H."/>
            <person name="Ang C.C."/>
            <person name="Tnah L.H."/>
            <person name="Lee C.T."/>
            <person name="Nishiyama T."/>
            <person name="Sese J."/>
            <person name="O'Brien M.J."/>
            <person name="Copetti D."/>
            <person name="Mohd Noor M.I."/>
            <person name="Ong R.C."/>
            <person name="Putra M."/>
            <person name="Sireger I.Z."/>
            <person name="Indrioko S."/>
            <person name="Kosugi Y."/>
            <person name="Izuno A."/>
            <person name="Isagi Y."/>
            <person name="Lee S.L."/>
            <person name="Shimizu K.K."/>
        </authorList>
    </citation>
    <scope>NUCLEOTIDE SEQUENCE [LARGE SCALE GENOMIC DNA]</scope>
    <source>
        <strain evidence="1">214</strain>
    </source>
</reference>
<dbReference type="AlphaFoldDB" id="A0AAV5LW92"/>
<organism evidence="1 2">
    <name type="scientific">Rubroshorea leprosula</name>
    <dbReference type="NCBI Taxonomy" id="152421"/>
    <lineage>
        <taxon>Eukaryota</taxon>
        <taxon>Viridiplantae</taxon>
        <taxon>Streptophyta</taxon>
        <taxon>Embryophyta</taxon>
        <taxon>Tracheophyta</taxon>
        <taxon>Spermatophyta</taxon>
        <taxon>Magnoliopsida</taxon>
        <taxon>eudicotyledons</taxon>
        <taxon>Gunneridae</taxon>
        <taxon>Pentapetalae</taxon>
        <taxon>rosids</taxon>
        <taxon>malvids</taxon>
        <taxon>Malvales</taxon>
        <taxon>Dipterocarpaceae</taxon>
        <taxon>Rubroshorea</taxon>
    </lineage>
</organism>
<evidence type="ECO:0000313" key="1">
    <source>
        <dbReference type="EMBL" id="GKV41369.1"/>
    </source>
</evidence>